<feature type="repeat" description="HEAT" evidence="2">
    <location>
        <begin position="498"/>
        <end position="535"/>
    </location>
</feature>
<feature type="region of interest" description="Disordered" evidence="3">
    <location>
        <begin position="301"/>
        <end position="323"/>
    </location>
</feature>
<keyword evidence="1" id="KW-0677">Repeat</keyword>
<dbReference type="InterPro" id="IPR051023">
    <property type="entry name" value="PP2A_Regulatory_Subunit_A"/>
</dbReference>
<dbReference type="Gene3D" id="1.25.10.10">
    <property type="entry name" value="Leucine-rich Repeat Variant"/>
    <property type="match status" value="1"/>
</dbReference>
<evidence type="ECO:0000256" key="1">
    <source>
        <dbReference type="ARBA" id="ARBA00022737"/>
    </source>
</evidence>
<dbReference type="PANTHER" id="PTHR10648:SF4">
    <property type="entry name" value="PROTEIN PHOSPHATASE 2 (FORMERLY 2A), REGULATORY SUBUNIT A, BETA ISOFORM-RELATED"/>
    <property type="match status" value="1"/>
</dbReference>
<keyword evidence="5" id="KW-1185">Reference proteome</keyword>
<dbReference type="Proteomes" id="UP001470230">
    <property type="component" value="Unassembled WGS sequence"/>
</dbReference>
<feature type="compositionally biased region" description="Polar residues" evidence="3">
    <location>
        <begin position="314"/>
        <end position="323"/>
    </location>
</feature>
<dbReference type="InterPro" id="IPR016024">
    <property type="entry name" value="ARM-type_fold"/>
</dbReference>
<dbReference type="PANTHER" id="PTHR10648">
    <property type="entry name" value="SERINE/THREONINE-PROTEIN PHOSPHATASE PP2A 65 KDA REGULATORY SUBUNIT"/>
    <property type="match status" value="1"/>
</dbReference>
<gene>
    <name evidence="4" type="ORF">M9Y10_040253</name>
</gene>
<evidence type="ECO:0000313" key="4">
    <source>
        <dbReference type="EMBL" id="KAK8833805.1"/>
    </source>
</evidence>
<sequence length="623" mass="69272">MEENVSIDEISTLICNIKSTNMNTRLNALANIPIIAKELGRERTENELIPYVMDITDHTSSCLKKISKSLYKTLEAIPEIDIKLILDSLKVIGEKEDQEIRIAVTKGFFFVGRILLTNSKNTRKASTPDSPTSSSEKIDINISADNEKSDNAFYNVFLNYIYSSLCEAKWYPLRCVGSSLLCAFYRKVPKTDHKKVKTILLQLSTDKSVVVRKTTAIALPSLINPSICTILNITNTNTIFDTSKLARTSSGSSSSITQSVKDICSRLLKNLSSDKSASVLIEVPQSIALFAEVGYNEAINNSISKPPDSKAEKSSSSPQTNSLSALNEGLESLYESIVEACKKVYDSNVWQAQSVLISYLDQIFLLKYRSNTSNSSASNNSSHRKRTESLGGIFTNHRGGDEDIPPFIEQALSGLLDDGEVEVKLGALKSIAESGVVVNSASKNLRELITNDNNNDIDEESGMKMPKRINWRMRKSIAELVPKMASCIDSAQFEKYKLIEIVRLLINDDADQVRKATVSSLHQLTSKFGEEWTNQVLVPIINDCYFKNKNDYNIRKTAVEAVISLRLRDGCKELLKAAVSDPVPNVRLVLARDLPRSSTNILQKLMKDEDEDVAYFASLKNEK</sequence>
<dbReference type="InterPro" id="IPR011989">
    <property type="entry name" value="ARM-like"/>
</dbReference>
<dbReference type="EMBL" id="JAPFFF010000643">
    <property type="protein sequence ID" value="KAK8833805.1"/>
    <property type="molecule type" value="Genomic_DNA"/>
</dbReference>
<dbReference type="InterPro" id="IPR021133">
    <property type="entry name" value="HEAT_type_2"/>
</dbReference>
<proteinExistence type="predicted"/>
<reference evidence="4 5" key="1">
    <citation type="submission" date="2024-04" db="EMBL/GenBank/DDBJ databases">
        <title>Tritrichomonas musculus Genome.</title>
        <authorList>
            <person name="Alves-Ferreira E."/>
            <person name="Grigg M."/>
            <person name="Lorenzi H."/>
            <person name="Galac M."/>
        </authorList>
    </citation>
    <scope>NUCLEOTIDE SEQUENCE [LARGE SCALE GENOMIC DNA]</scope>
    <source>
        <strain evidence="4 5">EAF2021</strain>
    </source>
</reference>
<accession>A0ABR2GIQ7</accession>
<evidence type="ECO:0008006" key="6">
    <source>
        <dbReference type="Google" id="ProtNLM"/>
    </source>
</evidence>
<evidence type="ECO:0000256" key="2">
    <source>
        <dbReference type="PROSITE-ProRule" id="PRU00103"/>
    </source>
</evidence>
<dbReference type="SUPFAM" id="SSF48371">
    <property type="entry name" value="ARM repeat"/>
    <property type="match status" value="1"/>
</dbReference>
<evidence type="ECO:0000313" key="5">
    <source>
        <dbReference type="Proteomes" id="UP001470230"/>
    </source>
</evidence>
<dbReference type="PROSITE" id="PS50077">
    <property type="entry name" value="HEAT_REPEAT"/>
    <property type="match status" value="1"/>
</dbReference>
<name>A0ABR2GIQ7_9EUKA</name>
<comment type="caution">
    <text evidence="4">The sequence shown here is derived from an EMBL/GenBank/DDBJ whole genome shotgun (WGS) entry which is preliminary data.</text>
</comment>
<protein>
    <recommendedName>
        <fullName evidence="6">HEAT repeat family protein</fullName>
    </recommendedName>
</protein>
<organism evidence="4 5">
    <name type="scientific">Tritrichomonas musculus</name>
    <dbReference type="NCBI Taxonomy" id="1915356"/>
    <lineage>
        <taxon>Eukaryota</taxon>
        <taxon>Metamonada</taxon>
        <taxon>Parabasalia</taxon>
        <taxon>Tritrichomonadida</taxon>
        <taxon>Tritrichomonadidae</taxon>
        <taxon>Tritrichomonas</taxon>
    </lineage>
</organism>
<evidence type="ECO:0000256" key="3">
    <source>
        <dbReference type="SAM" id="MobiDB-lite"/>
    </source>
</evidence>